<reference evidence="4" key="3">
    <citation type="submission" date="2022-09" db="EMBL/GenBank/DDBJ databases">
        <title>Australian commercial rhizobial inoculants.</title>
        <authorList>
            <person name="Kohlmeier M.G."/>
            <person name="O'Hara G.W."/>
            <person name="Colombi E."/>
            <person name="Ramsay J.P."/>
            <person name="Terpolilli J."/>
        </authorList>
    </citation>
    <scope>NUCLEOTIDE SEQUENCE</scope>
    <source>
        <strain evidence="4">WSM1592</strain>
    </source>
</reference>
<evidence type="ECO:0000313" key="3">
    <source>
        <dbReference type="EMBL" id="PKA40311.1"/>
    </source>
</evidence>
<dbReference type="CDD" id="cd00431">
    <property type="entry name" value="cysteine_hydrolases"/>
    <property type="match status" value="1"/>
</dbReference>
<dbReference type="Gene3D" id="3.40.50.850">
    <property type="entry name" value="Isochorismatase-like"/>
    <property type="match status" value="1"/>
</dbReference>
<accession>A0A2N0D2G9</accession>
<feature type="domain" description="Isochorismatase-like" evidence="2">
    <location>
        <begin position="5"/>
        <end position="175"/>
    </location>
</feature>
<dbReference type="InterPro" id="IPR000868">
    <property type="entry name" value="Isochorismatase-like_dom"/>
</dbReference>
<dbReference type="InterPro" id="IPR016291">
    <property type="entry name" value="Isochorismatase"/>
</dbReference>
<keyword evidence="6" id="KW-1185">Reference proteome</keyword>
<dbReference type="SUPFAM" id="SSF52499">
    <property type="entry name" value="Isochorismatase-like hydrolases"/>
    <property type="match status" value="1"/>
</dbReference>
<evidence type="ECO:0000313" key="5">
    <source>
        <dbReference type="Proteomes" id="UP000232164"/>
    </source>
</evidence>
<dbReference type="Pfam" id="PF00857">
    <property type="entry name" value="Isochorismatase"/>
    <property type="match status" value="1"/>
</dbReference>
<dbReference type="AlphaFoldDB" id="A0A2N0D2G9"/>
<dbReference type="Proteomes" id="UP000232164">
    <property type="component" value="Unassembled WGS sequence"/>
</dbReference>
<dbReference type="PANTHER" id="PTHR43540:SF6">
    <property type="entry name" value="ISOCHORISMATASE-LIKE DOMAIN-CONTAINING PROTEIN"/>
    <property type="match status" value="1"/>
</dbReference>
<dbReference type="PRINTS" id="PR01398">
    <property type="entry name" value="ISCHRISMTASE"/>
</dbReference>
<protein>
    <submittedName>
        <fullName evidence="3">Cysteine hydrolase</fullName>
    </submittedName>
</protein>
<evidence type="ECO:0000256" key="1">
    <source>
        <dbReference type="ARBA" id="ARBA00022801"/>
    </source>
</evidence>
<dbReference type="GO" id="GO:0008908">
    <property type="term" value="F:isochorismatase activity"/>
    <property type="evidence" value="ECO:0007669"/>
    <property type="project" value="InterPro"/>
</dbReference>
<proteinExistence type="predicted"/>
<dbReference type="EMBL" id="PIQN01000022">
    <property type="protein sequence ID" value="PKA40311.1"/>
    <property type="molecule type" value="Genomic_DNA"/>
</dbReference>
<sequence length="192" mass="21312">MTKRALVIIDLINDYLDHWSADKAARLISETNTLAVAFREAGLPVIWVRQEFRPDLSDAFLEMRDKNLKIAIEGTSGAQLHAGLDWGPGDTIIVKKRYSAFFRTDLEDILSAMGVGELVLCGINTHACIRMAAIDAYQRDLRVVLAEECIDSYDAEHGRVSVDYMNGKIAKVATVPEIIQALRPLQATKVVP</sequence>
<organism evidence="3 5">
    <name type="scientific">Rhizobium sullae</name>
    <name type="common">Rhizobium hedysari</name>
    <dbReference type="NCBI Taxonomy" id="50338"/>
    <lineage>
        <taxon>Bacteria</taxon>
        <taxon>Pseudomonadati</taxon>
        <taxon>Pseudomonadota</taxon>
        <taxon>Alphaproteobacteria</taxon>
        <taxon>Hyphomicrobiales</taxon>
        <taxon>Rhizobiaceae</taxon>
        <taxon>Rhizobium/Agrobacterium group</taxon>
        <taxon>Rhizobium</taxon>
    </lineage>
</organism>
<keyword evidence="1 3" id="KW-0378">Hydrolase</keyword>
<reference evidence="3 5" key="1">
    <citation type="submission" date="2017-11" db="EMBL/GenBank/DDBJ databases">
        <authorList>
            <person name="Han C.G."/>
        </authorList>
    </citation>
    <scope>NUCLEOTIDE SEQUENCE [LARGE SCALE GENOMIC DNA]</scope>
    <source>
        <strain evidence="3 5">HCNT1</strain>
    </source>
</reference>
<evidence type="ECO:0000313" key="6">
    <source>
        <dbReference type="Proteomes" id="UP001060123"/>
    </source>
</evidence>
<gene>
    <name evidence="3" type="ORF">CWR43_27355</name>
    <name evidence="4" type="ORF">N2599_03585</name>
</gene>
<dbReference type="EMBL" id="CP104143">
    <property type="protein sequence ID" value="UWU15114.1"/>
    <property type="molecule type" value="Genomic_DNA"/>
</dbReference>
<reference evidence="3 5" key="2">
    <citation type="submission" date="2017-12" db="EMBL/GenBank/DDBJ databases">
        <title>Genome sequence of Rhizobium sullae HCNT1 isolated from Sulla coronaria nodules and featuring peculiar denitrification phenotypes.</title>
        <authorList>
            <person name="De Diego-Diaz B."/>
            <person name="Treu L."/>
            <person name="Campanaro S."/>
            <person name="Da Silva Duarte V."/>
            <person name="Basaglia M."/>
            <person name="Favaro L."/>
            <person name="Casella S."/>
            <person name="Squartini A."/>
        </authorList>
    </citation>
    <scope>NUCLEOTIDE SEQUENCE [LARGE SCALE GENOMIC DNA]</scope>
    <source>
        <strain evidence="3 5">HCNT1</strain>
    </source>
</reference>
<dbReference type="InterPro" id="IPR050272">
    <property type="entry name" value="Isochorismatase-like_hydrls"/>
</dbReference>
<dbReference type="RefSeq" id="WP_027507546.1">
    <property type="nucleotide sequence ID" value="NZ_CP104143.1"/>
</dbReference>
<evidence type="ECO:0000313" key="4">
    <source>
        <dbReference type="EMBL" id="UWU15114.1"/>
    </source>
</evidence>
<dbReference type="InterPro" id="IPR036380">
    <property type="entry name" value="Isochorismatase-like_sf"/>
</dbReference>
<dbReference type="Proteomes" id="UP001060123">
    <property type="component" value="Chromosome"/>
</dbReference>
<dbReference type="STRING" id="1041146.GCA_000427985_00221"/>
<evidence type="ECO:0000259" key="2">
    <source>
        <dbReference type="Pfam" id="PF00857"/>
    </source>
</evidence>
<name>A0A2N0D2G9_RHISU</name>
<dbReference type="PANTHER" id="PTHR43540">
    <property type="entry name" value="PEROXYUREIDOACRYLATE/UREIDOACRYLATE AMIDOHYDROLASE-RELATED"/>
    <property type="match status" value="1"/>
</dbReference>